<dbReference type="OrthoDB" id="368646at2"/>
<dbReference type="AlphaFoldDB" id="E4TXB6"/>
<dbReference type="KEGG" id="sku:Sulku_0146"/>
<protein>
    <submittedName>
        <fullName evidence="1">DNA repair photolyase-like protein</fullName>
    </submittedName>
</protein>
<evidence type="ECO:0000313" key="1">
    <source>
        <dbReference type="EMBL" id="ADR32813.1"/>
    </source>
</evidence>
<dbReference type="Proteomes" id="UP000008721">
    <property type="component" value="Chromosome"/>
</dbReference>
<dbReference type="EMBL" id="CP002355">
    <property type="protein sequence ID" value="ADR32813.1"/>
    <property type="molecule type" value="Genomic_DNA"/>
</dbReference>
<dbReference type="Gene3D" id="3.80.30.30">
    <property type="match status" value="1"/>
</dbReference>
<dbReference type="GO" id="GO:0042601">
    <property type="term" value="C:endospore-forming forespore"/>
    <property type="evidence" value="ECO:0007669"/>
    <property type="project" value="TreeGrafter"/>
</dbReference>
<dbReference type="RefSeq" id="WP_013459010.1">
    <property type="nucleotide sequence ID" value="NC_014762.1"/>
</dbReference>
<organism evidence="1 2">
    <name type="scientific">Sulfuricurvum kujiense (strain ATCC BAA-921 / DSM 16994 / JCM 11577 / YK-1)</name>
    <dbReference type="NCBI Taxonomy" id="709032"/>
    <lineage>
        <taxon>Bacteria</taxon>
        <taxon>Pseudomonadati</taxon>
        <taxon>Campylobacterota</taxon>
        <taxon>Epsilonproteobacteria</taxon>
        <taxon>Campylobacterales</taxon>
        <taxon>Sulfurimonadaceae</taxon>
        <taxon>Sulfuricurvum</taxon>
    </lineage>
</organism>
<reference evidence="1 2" key="1">
    <citation type="journal article" date="2012" name="Stand. Genomic Sci.">
        <title>Complete genome sequence of the sulfur compounds oxidizing chemolithoautotroph Sulfuricurvum kujiense type strain (YK-1(T)).</title>
        <authorList>
            <person name="Han C."/>
            <person name="Kotsyurbenko O."/>
            <person name="Chertkov O."/>
            <person name="Held B."/>
            <person name="Lapidus A."/>
            <person name="Nolan M."/>
            <person name="Lucas S."/>
            <person name="Hammon N."/>
            <person name="Deshpande S."/>
            <person name="Cheng J.F."/>
            <person name="Tapia R."/>
            <person name="Goodwin L.A."/>
            <person name="Pitluck S."/>
            <person name="Liolios K."/>
            <person name="Pagani I."/>
            <person name="Ivanova N."/>
            <person name="Mavromatis K."/>
            <person name="Mikhailova N."/>
            <person name="Pati A."/>
            <person name="Chen A."/>
            <person name="Palaniappan K."/>
            <person name="Land M."/>
            <person name="Hauser L."/>
            <person name="Chang Y.J."/>
            <person name="Jeffries C.D."/>
            <person name="Brambilla E.M."/>
            <person name="Rohde M."/>
            <person name="Spring S."/>
            <person name="Sikorski J."/>
            <person name="Goker M."/>
            <person name="Woyke T."/>
            <person name="Bristow J."/>
            <person name="Eisen J.A."/>
            <person name="Markowitz V."/>
            <person name="Hugenholtz P."/>
            <person name="Kyrpides N.C."/>
            <person name="Klenk H.P."/>
            <person name="Detter J.C."/>
        </authorList>
    </citation>
    <scope>NUCLEOTIDE SEQUENCE [LARGE SCALE GENOMIC DNA]</scope>
    <source>
        <strain evidence="2">ATCC BAA-921 / DSM 16994 / JCM 11577 / YK-1</strain>
    </source>
</reference>
<name>E4TXB6_SULKY</name>
<dbReference type="InterPro" id="IPR049539">
    <property type="entry name" value="SPL"/>
</dbReference>
<evidence type="ECO:0000313" key="2">
    <source>
        <dbReference type="Proteomes" id="UP000008721"/>
    </source>
</evidence>
<dbReference type="eggNOG" id="COG1533">
    <property type="taxonomic scope" value="Bacteria"/>
</dbReference>
<keyword evidence="2" id="KW-1185">Reference proteome</keyword>
<dbReference type="PANTHER" id="PTHR37822:SF2">
    <property type="entry name" value="SPORE PHOTOPRODUCT LYASE"/>
    <property type="match status" value="1"/>
</dbReference>
<dbReference type="Pfam" id="PF20903">
    <property type="entry name" value="SPL"/>
    <property type="match status" value="1"/>
</dbReference>
<accession>E4TXB6</accession>
<dbReference type="Gene3D" id="3.40.50.12110">
    <property type="match status" value="1"/>
</dbReference>
<gene>
    <name evidence="1" type="ordered locus">Sulku_0146</name>
</gene>
<proteinExistence type="predicted"/>
<dbReference type="GO" id="GO:1904047">
    <property type="term" value="F:S-adenosyl-L-methionine binding"/>
    <property type="evidence" value="ECO:0007669"/>
    <property type="project" value="TreeGrafter"/>
</dbReference>
<dbReference type="HOGENOM" id="CLU_030330_0_0_7"/>
<sequence length="339" mass="39093">MKHSSLPSQPKLFSHLYIERGILEHPQTQMIRVKFSDSQVIVIEHYKEVFNRSAQSFAAQSSAKKLILARKEGKFLHEGSQYSDGFGIKQFFYASSVMGCLYDCDYCYLQGLYPSANTVLFVNLEDAFEQLTPYLGEDTLVATSYDTDTMAIESLTHQTKSWLDFAAQNEKLHLEIRTKSANIKALKNNIPNDRVTLAWTLSPQEIIDRYEHATPSLQKRLSAVREAIQLGWKVRLCIDPVIYTENFDSLYPQLIETIFATIDPESIEHLTLGSFRMSQSHLRSLKKLRRSDVAFFPYTVKDEMATYPETVESYILETLLAKATQYLPQERIRTWQRQS</sequence>
<dbReference type="PANTHER" id="PTHR37822">
    <property type="entry name" value="SPORE PHOTOPRODUCT LYASE-RELATED"/>
    <property type="match status" value="1"/>
</dbReference>
<dbReference type="GO" id="GO:0003913">
    <property type="term" value="F:DNA photolyase activity"/>
    <property type="evidence" value="ECO:0007669"/>
    <property type="project" value="TreeGrafter"/>
</dbReference>
<dbReference type="STRING" id="709032.Sulku_0146"/>
<dbReference type="GO" id="GO:0051539">
    <property type="term" value="F:4 iron, 4 sulfur cluster binding"/>
    <property type="evidence" value="ECO:0007669"/>
    <property type="project" value="TreeGrafter"/>
</dbReference>